<dbReference type="EMBL" id="BARS01047777">
    <property type="protein sequence ID" value="GAG29630.1"/>
    <property type="molecule type" value="Genomic_DNA"/>
</dbReference>
<proteinExistence type="predicted"/>
<feature type="non-terminal residue" evidence="1">
    <location>
        <position position="189"/>
    </location>
</feature>
<dbReference type="AlphaFoldDB" id="X0WG27"/>
<organism evidence="1">
    <name type="scientific">marine sediment metagenome</name>
    <dbReference type="NCBI Taxonomy" id="412755"/>
    <lineage>
        <taxon>unclassified sequences</taxon>
        <taxon>metagenomes</taxon>
        <taxon>ecological metagenomes</taxon>
    </lineage>
</organism>
<accession>X0WG27</accession>
<protein>
    <submittedName>
        <fullName evidence="1">Uncharacterized protein</fullName>
    </submittedName>
</protein>
<evidence type="ECO:0000313" key="1">
    <source>
        <dbReference type="EMBL" id="GAG29630.1"/>
    </source>
</evidence>
<comment type="caution">
    <text evidence="1">The sequence shown here is derived from an EMBL/GenBank/DDBJ whole genome shotgun (WGS) entry which is preliminary data.</text>
</comment>
<name>X0WG27_9ZZZZ</name>
<gene>
    <name evidence="1" type="ORF">S01H1_71716</name>
</gene>
<reference evidence="1" key="1">
    <citation type="journal article" date="2014" name="Front. Microbiol.">
        <title>High frequency of phylogenetically diverse reductive dehalogenase-homologous genes in deep subseafloor sedimentary metagenomes.</title>
        <authorList>
            <person name="Kawai M."/>
            <person name="Futagami T."/>
            <person name="Toyoda A."/>
            <person name="Takaki Y."/>
            <person name="Nishi S."/>
            <person name="Hori S."/>
            <person name="Arai W."/>
            <person name="Tsubouchi T."/>
            <person name="Morono Y."/>
            <person name="Uchiyama I."/>
            <person name="Ito T."/>
            <person name="Fujiyama A."/>
            <person name="Inagaki F."/>
            <person name="Takami H."/>
        </authorList>
    </citation>
    <scope>NUCLEOTIDE SEQUENCE</scope>
    <source>
        <strain evidence="1">Expedition CK06-06</strain>
    </source>
</reference>
<sequence length="189" mass="20687">MFPASFALLALLLLLAPQAVAETSLGSRCQARQMKLSGNLLRGQLHCAARALLDLDRLAASANPDQAFASAEADLNACLTDAEQRLLVSWARLAERADPELGPCAAAHRAWPVVEDAFEQLMEVADAAVEPLSVEVLAEAVGDAEQEIRAITRARLRVAMRHVRVLSRTHAAFIREQNFERLDRLLERA</sequence>